<dbReference type="InterPro" id="IPR000408">
    <property type="entry name" value="Reg_chr_condens"/>
</dbReference>
<dbReference type="SUPFAM" id="SSF50985">
    <property type="entry name" value="RCC1/BLIP-II"/>
    <property type="match status" value="1"/>
</dbReference>
<dbReference type="Gene3D" id="2.130.10.30">
    <property type="entry name" value="Regulator of chromosome condensation 1/beta-lactamase-inhibitor protein II"/>
    <property type="match status" value="2"/>
</dbReference>
<name>K3X8Y8_GLOUD</name>
<feature type="repeat" description="RCC1" evidence="1">
    <location>
        <begin position="122"/>
        <end position="178"/>
    </location>
</feature>
<dbReference type="AlphaFoldDB" id="K3X8Y8"/>
<dbReference type="STRING" id="431595.K3X8Y8"/>
<dbReference type="Pfam" id="PF00415">
    <property type="entry name" value="RCC1"/>
    <property type="match status" value="1"/>
</dbReference>
<dbReference type="HOGENOM" id="CLU_1092382_0_0_1"/>
<dbReference type="GO" id="GO:0005737">
    <property type="term" value="C:cytoplasm"/>
    <property type="evidence" value="ECO:0007669"/>
    <property type="project" value="TreeGrafter"/>
</dbReference>
<protein>
    <submittedName>
        <fullName evidence="2">Uncharacterized protein</fullName>
    </submittedName>
</protein>
<reference evidence="3" key="2">
    <citation type="submission" date="2010-04" db="EMBL/GenBank/DDBJ databases">
        <authorList>
            <person name="Buell R."/>
            <person name="Hamilton J."/>
            <person name="Hostetler J."/>
        </authorList>
    </citation>
    <scope>NUCLEOTIDE SEQUENCE [LARGE SCALE GENOMIC DNA]</scope>
    <source>
        <strain evidence="3">DAOM:BR144</strain>
    </source>
</reference>
<feature type="repeat" description="RCC1" evidence="1">
    <location>
        <begin position="50"/>
        <end position="110"/>
    </location>
</feature>
<reference evidence="2" key="3">
    <citation type="submission" date="2015-02" db="UniProtKB">
        <authorList>
            <consortium name="EnsemblProtists"/>
        </authorList>
    </citation>
    <scope>IDENTIFICATION</scope>
    <source>
        <strain evidence="2">DAOM BR144</strain>
    </source>
</reference>
<sequence length="255" mass="27320">GAGQLGLGDTEDYALPQRYDDSSNAINDQIVAESVISGGCHSAGKTAGAETLFVWGDNEKGQLGVDPSSSGKCEATRPAQNSIAVPGLSRTTRVRHVACGWSHTVAVYRDRGAKSEELQQEDIVVSWGAHEHHQLGRAVEARKQPFTPTPVEFSIARGKLRVHSIACGWKHSLLATETGEVYVWGSGRNGELGLGDAVLTAQRPTLVDAFRNEDTEKGAVTINRVLCGWQHSVFHASNGEVFTSIVTGNSVECQQ</sequence>
<dbReference type="InterPro" id="IPR051553">
    <property type="entry name" value="Ran_GTPase-activating"/>
</dbReference>
<dbReference type="eggNOG" id="KOG1426">
    <property type="taxonomic scope" value="Eukaryota"/>
</dbReference>
<dbReference type="Pfam" id="PF13540">
    <property type="entry name" value="RCC1_2"/>
    <property type="match status" value="1"/>
</dbReference>
<dbReference type="InterPro" id="IPR009091">
    <property type="entry name" value="RCC1/BLIP-II"/>
</dbReference>
<reference evidence="3" key="1">
    <citation type="journal article" date="2010" name="Genome Biol.">
        <title>Genome sequence of the necrotrophic plant pathogen Pythium ultimum reveals original pathogenicity mechanisms and effector repertoire.</title>
        <authorList>
            <person name="Levesque C.A."/>
            <person name="Brouwer H."/>
            <person name="Cano L."/>
            <person name="Hamilton J.P."/>
            <person name="Holt C."/>
            <person name="Huitema E."/>
            <person name="Raffaele S."/>
            <person name="Robideau G.P."/>
            <person name="Thines M."/>
            <person name="Win J."/>
            <person name="Zerillo M.M."/>
            <person name="Beakes G.W."/>
            <person name="Boore J.L."/>
            <person name="Busam D."/>
            <person name="Dumas B."/>
            <person name="Ferriera S."/>
            <person name="Fuerstenberg S.I."/>
            <person name="Gachon C.M."/>
            <person name="Gaulin E."/>
            <person name="Govers F."/>
            <person name="Grenville-Briggs L."/>
            <person name="Horner N."/>
            <person name="Hostetler J."/>
            <person name="Jiang R.H."/>
            <person name="Johnson J."/>
            <person name="Krajaejun T."/>
            <person name="Lin H."/>
            <person name="Meijer H.J."/>
            <person name="Moore B."/>
            <person name="Morris P."/>
            <person name="Phuntmart V."/>
            <person name="Puiu D."/>
            <person name="Shetty J."/>
            <person name="Stajich J.E."/>
            <person name="Tripathy S."/>
            <person name="Wawra S."/>
            <person name="van West P."/>
            <person name="Whitty B.R."/>
            <person name="Coutinho P.M."/>
            <person name="Henrissat B."/>
            <person name="Martin F."/>
            <person name="Thomas P.D."/>
            <person name="Tyler B.M."/>
            <person name="De Vries R.P."/>
            <person name="Kamoun S."/>
            <person name="Yandell M."/>
            <person name="Tisserat N."/>
            <person name="Buell C.R."/>
        </authorList>
    </citation>
    <scope>NUCLEOTIDE SEQUENCE</scope>
    <source>
        <strain evidence="3">DAOM:BR144</strain>
    </source>
</reference>
<dbReference type="PROSITE" id="PS50012">
    <property type="entry name" value="RCC1_3"/>
    <property type="match status" value="3"/>
</dbReference>
<dbReference type="InParanoid" id="K3X8Y8"/>
<dbReference type="GO" id="GO:0005085">
    <property type="term" value="F:guanyl-nucleotide exchange factor activity"/>
    <property type="evidence" value="ECO:0007669"/>
    <property type="project" value="TreeGrafter"/>
</dbReference>
<accession>K3X8Y8</accession>
<evidence type="ECO:0000313" key="3">
    <source>
        <dbReference type="Proteomes" id="UP000019132"/>
    </source>
</evidence>
<keyword evidence="3" id="KW-1185">Reference proteome</keyword>
<dbReference type="PANTHER" id="PTHR45982">
    <property type="entry name" value="REGULATOR OF CHROMOSOME CONDENSATION"/>
    <property type="match status" value="1"/>
</dbReference>
<proteinExistence type="predicted"/>
<dbReference type="Proteomes" id="UP000019132">
    <property type="component" value="Unassembled WGS sequence"/>
</dbReference>
<feature type="repeat" description="RCC1" evidence="1">
    <location>
        <begin position="179"/>
        <end position="238"/>
    </location>
</feature>
<evidence type="ECO:0000313" key="2">
    <source>
        <dbReference type="EnsemblProtists" id="PYU1_T013687"/>
    </source>
</evidence>
<dbReference type="PANTHER" id="PTHR45982:SF1">
    <property type="entry name" value="REGULATOR OF CHROMOSOME CONDENSATION"/>
    <property type="match status" value="1"/>
</dbReference>
<organism evidence="2 3">
    <name type="scientific">Globisporangium ultimum (strain ATCC 200006 / CBS 805.95 / DAOM BR144)</name>
    <name type="common">Pythium ultimum</name>
    <dbReference type="NCBI Taxonomy" id="431595"/>
    <lineage>
        <taxon>Eukaryota</taxon>
        <taxon>Sar</taxon>
        <taxon>Stramenopiles</taxon>
        <taxon>Oomycota</taxon>
        <taxon>Peronosporomycetes</taxon>
        <taxon>Pythiales</taxon>
        <taxon>Pythiaceae</taxon>
        <taxon>Globisporangium</taxon>
    </lineage>
</organism>
<dbReference type="VEuPathDB" id="FungiDB:PYU1_G013658"/>
<dbReference type="EnsemblProtists" id="PYU1_T013687">
    <property type="protein sequence ID" value="PYU1_T013687"/>
    <property type="gene ID" value="PYU1_G013658"/>
</dbReference>
<dbReference type="EMBL" id="GL376586">
    <property type="status" value="NOT_ANNOTATED_CDS"/>
    <property type="molecule type" value="Genomic_DNA"/>
</dbReference>
<evidence type="ECO:0000256" key="1">
    <source>
        <dbReference type="PROSITE-ProRule" id="PRU00235"/>
    </source>
</evidence>